<gene>
    <name evidence="4" type="ORF">H7F49_12430</name>
</gene>
<dbReference type="Proteomes" id="UP000520156">
    <property type="component" value="Unassembled WGS sequence"/>
</dbReference>
<sequence>MKSVAIGLTMAVTMATPALANDTALIPYAGVLMGYDNVQTTSLGLKTSDAKLSYGIALGADTVVMPRVRLGVEAEYMRSKTNNVLPIDALNALNTGYRRDLSISVRAGYEVTPHLLAYIKAGYTNRRAIASGLAAGTVAGVPTPIAFSYPRNLGGYRVAAGLEYGTKVKARLEYRLSQYGATGGSTDPLAPELSYKAKSQQVVAGLLYGF</sequence>
<comment type="caution">
    <text evidence="4">The sequence shown here is derived from an EMBL/GenBank/DDBJ whole genome shotgun (WGS) entry which is preliminary data.</text>
</comment>
<evidence type="ECO:0000256" key="1">
    <source>
        <dbReference type="ARBA" id="ARBA00022729"/>
    </source>
</evidence>
<evidence type="ECO:0000313" key="5">
    <source>
        <dbReference type="Proteomes" id="UP000520156"/>
    </source>
</evidence>
<dbReference type="SUPFAM" id="SSF56925">
    <property type="entry name" value="OMPA-like"/>
    <property type="match status" value="2"/>
</dbReference>
<evidence type="ECO:0000313" key="4">
    <source>
        <dbReference type="EMBL" id="MBC2652510.1"/>
    </source>
</evidence>
<dbReference type="Gene3D" id="2.40.160.20">
    <property type="match status" value="1"/>
</dbReference>
<dbReference type="Pfam" id="PF13505">
    <property type="entry name" value="OMP_b-brl"/>
    <property type="match status" value="1"/>
</dbReference>
<feature type="signal peptide" evidence="2">
    <location>
        <begin position="1"/>
        <end position="20"/>
    </location>
</feature>
<keyword evidence="5" id="KW-1185">Reference proteome</keyword>
<proteinExistence type="predicted"/>
<dbReference type="AlphaFoldDB" id="A0A7X1F8Q9"/>
<reference evidence="4 5" key="1">
    <citation type="submission" date="2020-08" db="EMBL/GenBank/DDBJ databases">
        <title>The genome sequence of Novosphingobium flavum 4Y4.</title>
        <authorList>
            <person name="Liu Y."/>
        </authorList>
    </citation>
    <scope>NUCLEOTIDE SEQUENCE [LARGE SCALE GENOMIC DNA]</scope>
    <source>
        <strain evidence="4 5">4Y4</strain>
    </source>
</reference>
<dbReference type="InterPro" id="IPR027385">
    <property type="entry name" value="Beta-barrel_OMP"/>
</dbReference>
<organism evidence="4 5">
    <name type="scientific">Novosphingobium aerophilum</name>
    <dbReference type="NCBI Taxonomy" id="2839843"/>
    <lineage>
        <taxon>Bacteria</taxon>
        <taxon>Pseudomonadati</taxon>
        <taxon>Pseudomonadota</taxon>
        <taxon>Alphaproteobacteria</taxon>
        <taxon>Sphingomonadales</taxon>
        <taxon>Sphingomonadaceae</taxon>
        <taxon>Novosphingobium</taxon>
    </lineage>
</organism>
<dbReference type="RefSeq" id="WP_185683926.1">
    <property type="nucleotide sequence ID" value="NZ_JACLAU010000021.1"/>
</dbReference>
<dbReference type="EMBL" id="JACLAU010000021">
    <property type="protein sequence ID" value="MBC2652510.1"/>
    <property type="molecule type" value="Genomic_DNA"/>
</dbReference>
<dbReference type="InterPro" id="IPR011250">
    <property type="entry name" value="OMP/PagP_B-barrel"/>
</dbReference>
<keyword evidence="1 2" id="KW-0732">Signal</keyword>
<feature type="chain" id="PRO_5030527404" evidence="2">
    <location>
        <begin position="21"/>
        <end position="210"/>
    </location>
</feature>
<evidence type="ECO:0000259" key="3">
    <source>
        <dbReference type="Pfam" id="PF13505"/>
    </source>
</evidence>
<protein>
    <submittedName>
        <fullName evidence="4">Porin family protein</fullName>
    </submittedName>
</protein>
<feature type="domain" description="Outer membrane protein beta-barrel" evidence="3">
    <location>
        <begin position="7"/>
        <end position="209"/>
    </location>
</feature>
<name>A0A7X1F8Q9_9SPHN</name>
<accession>A0A7X1F8Q9</accession>
<evidence type="ECO:0000256" key="2">
    <source>
        <dbReference type="SAM" id="SignalP"/>
    </source>
</evidence>